<gene>
    <name evidence="1" type="ORF">EV643_15612</name>
</gene>
<evidence type="ECO:0000313" key="1">
    <source>
        <dbReference type="EMBL" id="TDO27528.1"/>
    </source>
</evidence>
<dbReference type="OrthoDB" id="2833825at2"/>
<dbReference type="RefSeq" id="WP_133806063.1">
    <property type="nucleotide sequence ID" value="NZ_SNWQ01000056.1"/>
</dbReference>
<dbReference type="AlphaFoldDB" id="A0A4V6PSJ4"/>
<dbReference type="NCBIfam" id="NF038312">
    <property type="entry name" value="SCO5918_fam"/>
    <property type="match status" value="1"/>
</dbReference>
<organism evidence="1 2">
    <name type="scientific">Kribbella caucasensis</name>
    <dbReference type="NCBI Taxonomy" id="2512215"/>
    <lineage>
        <taxon>Bacteria</taxon>
        <taxon>Bacillati</taxon>
        <taxon>Actinomycetota</taxon>
        <taxon>Actinomycetes</taxon>
        <taxon>Propionibacteriales</taxon>
        <taxon>Kribbellaceae</taxon>
        <taxon>Kribbella</taxon>
    </lineage>
</organism>
<evidence type="ECO:0000313" key="2">
    <source>
        <dbReference type="Proteomes" id="UP000295388"/>
    </source>
</evidence>
<proteinExistence type="predicted"/>
<reference evidence="1 2" key="1">
    <citation type="submission" date="2019-03" db="EMBL/GenBank/DDBJ databases">
        <title>Genomic Encyclopedia of Type Strains, Phase III (KMG-III): the genomes of soil and plant-associated and newly described type strains.</title>
        <authorList>
            <person name="Whitman W."/>
        </authorList>
    </citation>
    <scope>NUCLEOTIDE SEQUENCE [LARGE SCALE GENOMIC DNA]</scope>
    <source>
        <strain evidence="1 2">VKM Ac-2527</strain>
    </source>
</reference>
<dbReference type="InterPro" id="IPR047719">
    <property type="entry name" value="SCO5918-like"/>
</dbReference>
<comment type="caution">
    <text evidence="1">The sequence shown here is derived from an EMBL/GenBank/DDBJ whole genome shotgun (WGS) entry which is preliminary data.</text>
</comment>
<name>A0A4V6PSJ4_9ACTN</name>
<dbReference type="EMBL" id="SNWQ01000056">
    <property type="protein sequence ID" value="TDO27528.1"/>
    <property type="molecule type" value="Genomic_DNA"/>
</dbReference>
<dbReference type="Proteomes" id="UP000295388">
    <property type="component" value="Unassembled WGS sequence"/>
</dbReference>
<sequence>MRFIVGGRSFDLTREQVEESMRGVDPDPIRKHVVEMLNSVFPPKQVFEKATGFDRASFTTNEAQRVLVRLGFLCRTADETAEGRSAWIETVSAAPAGEVAVEERLARLEAELLTAQAAIAGFHARLAALEG</sequence>
<accession>A0A4V6PSJ4</accession>
<protein>
    <submittedName>
        <fullName evidence="1">Uncharacterized protein</fullName>
    </submittedName>
</protein>
<keyword evidence="2" id="KW-1185">Reference proteome</keyword>